<dbReference type="RefSeq" id="WP_220208772.1">
    <property type="nucleotide sequence ID" value="NZ_BNJK01000002.1"/>
</dbReference>
<accession>A0A8J3IU99</accession>
<dbReference type="InterPro" id="IPR036291">
    <property type="entry name" value="NAD(P)-bd_dom_sf"/>
</dbReference>
<dbReference type="AlphaFoldDB" id="A0A8J3IU99"/>
<feature type="domain" description="Ketopantoate reductase N-terminal" evidence="1">
    <location>
        <begin position="3"/>
        <end position="149"/>
    </location>
</feature>
<name>A0A8J3IU99_9CHLR</name>
<evidence type="ECO:0000313" key="3">
    <source>
        <dbReference type="Proteomes" id="UP000597444"/>
    </source>
</evidence>
<reference evidence="2" key="1">
    <citation type="submission" date="2020-10" db="EMBL/GenBank/DDBJ databases">
        <title>Taxonomic study of unclassified bacteria belonging to the class Ktedonobacteria.</title>
        <authorList>
            <person name="Yabe S."/>
            <person name="Wang C.M."/>
            <person name="Zheng Y."/>
            <person name="Sakai Y."/>
            <person name="Cavaletti L."/>
            <person name="Monciardini P."/>
            <person name="Donadio S."/>
        </authorList>
    </citation>
    <scope>NUCLEOTIDE SEQUENCE</scope>
    <source>
        <strain evidence="2">ID150040</strain>
    </source>
</reference>
<gene>
    <name evidence="2" type="primary">arbA</name>
    <name evidence="2" type="ORF">KSF_080470</name>
</gene>
<protein>
    <submittedName>
        <fullName evidence="2">2-dehydropantoate 2-reductase</fullName>
    </submittedName>
</protein>
<organism evidence="2 3">
    <name type="scientific">Reticulibacter mediterranei</name>
    <dbReference type="NCBI Taxonomy" id="2778369"/>
    <lineage>
        <taxon>Bacteria</taxon>
        <taxon>Bacillati</taxon>
        <taxon>Chloroflexota</taxon>
        <taxon>Ktedonobacteria</taxon>
        <taxon>Ktedonobacterales</taxon>
        <taxon>Reticulibacteraceae</taxon>
        <taxon>Reticulibacter</taxon>
    </lineage>
</organism>
<sequence>MNILVYGAGVIGSVYAARLQEAGHNVSLLARGQRAVSLREHGIQLEDGLSGRRSVTRVAIVEQLAPEDSYDVVIITVRLDHLDSILPILAANHQIPTLLFLLNNPGGMKQFEQLDPQRVLPGFPCAGGSREGDVVRYIVSRQIPMVLGEADGRVTPRARQMAAILKQAGFPVSISPDIQTWLKTHAIMVGSIISTVAMTGGKSAQLSRSRRNLMMMVQAIREGFLALQAQGTPLTPFSMTLLFLWLPRWLIVSLLQAMLRTPVSKLGIDDHLDDDIKEVQQMAQELMAQLRTSPRATPTLNHLFEHLNG</sequence>
<dbReference type="InterPro" id="IPR013332">
    <property type="entry name" value="KPR_N"/>
</dbReference>
<dbReference type="EMBL" id="BNJK01000002">
    <property type="protein sequence ID" value="GHO97999.1"/>
    <property type="molecule type" value="Genomic_DNA"/>
</dbReference>
<evidence type="ECO:0000259" key="1">
    <source>
        <dbReference type="Pfam" id="PF02558"/>
    </source>
</evidence>
<keyword evidence="3" id="KW-1185">Reference proteome</keyword>
<dbReference type="Gene3D" id="3.40.50.720">
    <property type="entry name" value="NAD(P)-binding Rossmann-like Domain"/>
    <property type="match status" value="1"/>
</dbReference>
<dbReference type="SUPFAM" id="SSF51735">
    <property type="entry name" value="NAD(P)-binding Rossmann-fold domains"/>
    <property type="match status" value="1"/>
</dbReference>
<dbReference type="Proteomes" id="UP000597444">
    <property type="component" value="Unassembled WGS sequence"/>
</dbReference>
<evidence type="ECO:0000313" key="2">
    <source>
        <dbReference type="EMBL" id="GHO97999.1"/>
    </source>
</evidence>
<dbReference type="Pfam" id="PF02558">
    <property type="entry name" value="ApbA"/>
    <property type="match status" value="1"/>
</dbReference>
<comment type="caution">
    <text evidence="2">The sequence shown here is derived from an EMBL/GenBank/DDBJ whole genome shotgun (WGS) entry which is preliminary data.</text>
</comment>
<proteinExistence type="predicted"/>